<reference evidence="3" key="1">
    <citation type="journal article" date="2021" name="Cell">
        <title>Tracing the genetic footprints of vertebrate landing in non-teleost ray-finned fishes.</title>
        <authorList>
            <person name="Bi X."/>
            <person name="Wang K."/>
            <person name="Yang L."/>
            <person name="Pan H."/>
            <person name="Jiang H."/>
            <person name="Wei Q."/>
            <person name="Fang M."/>
            <person name="Yu H."/>
            <person name="Zhu C."/>
            <person name="Cai Y."/>
            <person name="He Y."/>
            <person name="Gan X."/>
            <person name="Zeng H."/>
            <person name="Yu D."/>
            <person name="Zhu Y."/>
            <person name="Jiang H."/>
            <person name="Qiu Q."/>
            <person name="Yang H."/>
            <person name="Zhang Y.E."/>
            <person name="Wang W."/>
            <person name="Zhu M."/>
            <person name="He S."/>
            <person name="Zhang G."/>
        </authorList>
    </citation>
    <scope>NUCLEOTIDE SEQUENCE</scope>
    <source>
        <strain evidence="3">Pddl_001</strain>
    </source>
</reference>
<dbReference type="Proteomes" id="UP001166093">
    <property type="component" value="Unassembled WGS sequence"/>
</dbReference>
<feature type="compositionally biased region" description="Basic and acidic residues" evidence="1">
    <location>
        <begin position="82"/>
        <end position="97"/>
    </location>
</feature>
<feature type="compositionally biased region" description="Basic and acidic residues" evidence="1">
    <location>
        <begin position="177"/>
        <end position="189"/>
    </location>
</feature>
<dbReference type="PANTHER" id="PTHR18874">
    <property type="entry name" value="CMF/LEK/CENP CELL DIVISION-RELATED"/>
    <property type="match status" value="1"/>
</dbReference>
<protein>
    <submittedName>
        <fullName evidence="3">CENPF protein</fullName>
    </submittedName>
</protein>
<feature type="compositionally biased region" description="Basic and acidic residues" evidence="1">
    <location>
        <begin position="243"/>
        <end position="263"/>
    </location>
</feature>
<feature type="region of interest" description="Disordered" evidence="1">
    <location>
        <begin position="1"/>
        <end position="97"/>
    </location>
</feature>
<feature type="compositionally biased region" description="Polar residues" evidence="1">
    <location>
        <begin position="7"/>
        <end position="31"/>
    </location>
</feature>
<evidence type="ECO:0000259" key="2">
    <source>
        <dbReference type="Pfam" id="PF10490"/>
    </source>
</evidence>
<organism evidence="3 4">
    <name type="scientific">Polyodon spathula</name>
    <name type="common">North American paddlefish</name>
    <name type="synonym">Squalus spathula</name>
    <dbReference type="NCBI Taxonomy" id="7913"/>
    <lineage>
        <taxon>Eukaryota</taxon>
        <taxon>Metazoa</taxon>
        <taxon>Chordata</taxon>
        <taxon>Craniata</taxon>
        <taxon>Vertebrata</taxon>
        <taxon>Euteleostomi</taxon>
        <taxon>Actinopterygii</taxon>
        <taxon>Chondrostei</taxon>
        <taxon>Acipenseriformes</taxon>
        <taxon>Polyodontidae</taxon>
        <taxon>Polyodon</taxon>
    </lineage>
</organism>
<sequence>MARPRAGSSSQEQAPDTVTPKTQKTELSQDPQPGVRRPDRGNQTLDWGAGSGPVSTRVRTMAREARAMERGATEDQAESIDDGAKEQARAMEDRATEDQAKAIECGREDQAKAINGGAVEQTKAIKYEATQDRTEALEDEAKDNQTEAIKNTGPSEGTVCKTVDKGDSQGRAMETSTTERRAKTVERGTTDLQTETVAHRTTDLQTKQAVEGGATDLQTKEMEFSTTDQQTEAKGGIAGTRTEGSKREEKPSEPHNTPYRREVPTAGTQTEREEEGKTAALGSIPPLRVEVSTAGTQTEREEEGKTAALGSIPPLRVEVSTAGTQTEREEEGKTAALGSIPPLRVEVSTAGTQTEAEESGLGNSATVSKEVRTAETQTDWRLGETERPGEGGRTEGHQLVAQAFPWEANPAEIAERIMRKRSRVSVAFDDTEYEPYGLPEVVMRGFADIPSGPACPYVLRRGLLGTALQTGKPRAASEETPGDPTD</sequence>
<dbReference type="Pfam" id="PF10490">
    <property type="entry name" value="CENP-F_C_Rb_bdg"/>
    <property type="match status" value="1"/>
</dbReference>
<feature type="compositionally biased region" description="Basic and acidic residues" evidence="1">
    <location>
        <begin position="61"/>
        <end position="73"/>
    </location>
</feature>
<name>A0ABS2Y7S0_POLSP</name>
<dbReference type="PANTHER" id="PTHR18874:SF10">
    <property type="entry name" value="CENTROMERE PROTEIN F"/>
    <property type="match status" value="1"/>
</dbReference>
<evidence type="ECO:0000256" key="1">
    <source>
        <dbReference type="SAM" id="MobiDB-lite"/>
    </source>
</evidence>
<evidence type="ECO:0000313" key="3">
    <source>
        <dbReference type="EMBL" id="MBN3281998.1"/>
    </source>
</evidence>
<dbReference type="InterPro" id="IPR043513">
    <property type="entry name" value="Cenp-F"/>
</dbReference>
<dbReference type="InterPro" id="IPR018302">
    <property type="entry name" value="CenpF/LEK1_Rb-prot-bd"/>
</dbReference>
<proteinExistence type="predicted"/>
<keyword evidence="4" id="KW-1185">Reference proteome</keyword>
<gene>
    <name evidence="3" type="primary">Cenpf</name>
    <name evidence="3" type="ORF">GTO93_0006359</name>
</gene>
<feature type="domain" description="Kinetochore protein Cenp-F/LEK1 Rb protein-binding" evidence="2">
    <location>
        <begin position="429"/>
        <end position="461"/>
    </location>
</feature>
<accession>A0ABS2Y7S0</accession>
<feature type="region of interest" description="Disordered" evidence="1">
    <location>
        <begin position="139"/>
        <end position="394"/>
    </location>
</feature>
<feature type="non-terminal residue" evidence="3">
    <location>
        <position position="486"/>
    </location>
</feature>
<feature type="compositionally biased region" description="Basic and acidic residues" evidence="1">
    <location>
        <begin position="381"/>
        <end position="394"/>
    </location>
</feature>
<comment type="caution">
    <text evidence="3">The sequence shown here is derived from an EMBL/GenBank/DDBJ whole genome shotgun (WGS) entry which is preliminary data.</text>
</comment>
<evidence type="ECO:0000313" key="4">
    <source>
        <dbReference type="Proteomes" id="UP001166093"/>
    </source>
</evidence>
<dbReference type="EMBL" id="JAAWVQ010113487">
    <property type="protein sequence ID" value="MBN3281998.1"/>
    <property type="molecule type" value="Genomic_DNA"/>
</dbReference>
<feature type="compositionally biased region" description="Polar residues" evidence="1">
    <location>
        <begin position="146"/>
        <end position="155"/>
    </location>
</feature>
<feature type="non-terminal residue" evidence="3">
    <location>
        <position position="1"/>
    </location>
</feature>